<evidence type="ECO:0000256" key="2">
    <source>
        <dbReference type="ARBA" id="ARBA00022614"/>
    </source>
</evidence>
<feature type="compositionally biased region" description="Acidic residues" evidence="4">
    <location>
        <begin position="226"/>
        <end position="244"/>
    </location>
</feature>
<keyword evidence="3" id="KW-0677">Repeat</keyword>
<dbReference type="PANTHER" id="PTHR24113:SF12">
    <property type="entry name" value="RAN GTPASE-ACTIVATING PROTEIN 1"/>
    <property type="match status" value="1"/>
</dbReference>
<dbReference type="InterPro" id="IPR027038">
    <property type="entry name" value="RanGap"/>
</dbReference>
<evidence type="ECO:0000256" key="4">
    <source>
        <dbReference type="SAM" id="MobiDB-lite"/>
    </source>
</evidence>
<accession>S9VSX1</accession>
<keyword evidence="6" id="KW-1185">Reference proteome</keyword>
<dbReference type="Proteomes" id="UP000015354">
    <property type="component" value="Unassembled WGS sequence"/>
</dbReference>
<dbReference type="Pfam" id="PF13516">
    <property type="entry name" value="LRR_6"/>
    <property type="match status" value="4"/>
</dbReference>
<feature type="compositionally biased region" description="Basic and acidic residues" evidence="4">
    <location>
        <begin position="208"/>
        <end position="225"/>
    </location>
</feature>
<dbReference type="PANTHER" id="PTHR24113">
    <property type="entry name" value="RAN GTPASE-ACTIVATING PROTEIN 1"/>
    <property type="match status" value="1"/>
</dbReference>
<dbReference type="OrthoDB" id="120976at2759"/>
<name>S9VSX1_9TRYP</name>
<evidence type="ECO:0008006" key="7">
    <source>
        <dbReference type="Google" id="ProtNLM"/>
    </source>
</evidence>
<keyword evidence="2" id="KW-0433">Leucine-rich repeat</keyword>
<evidence type="ECO:0000313" key="5">
    <source>
        <dbReference type="EMBL" id="EPY26305.1"/>
    </source>
</evidence>
<gene>
    <name evidence="5" type="ORF">STCU_06218</name>
</gene>
<feature type="region of interest" description="Disordered" evidence="4">
    <location>
        <begin position="275"/>
        <end position="299"/>
    </location>
</feature>
<reference evidence="5 6" key="1">
    <citation type="journal article" date="2013" name="PLoS ONE">
        <title>Predicting the Proteins of Angomonas deanei, Strigomonas culicis and Their Respective Endosymbionts Reveals New Aspects of the Trypanosomatidae Family.</title>
        <authorList>
            <person name="Motta M.C."/>
            <person name="Martins A.C."/>
            <person name="de Souza S.S."/>
            <person name="Catta-Preta C.M."/>
            <person name="Silva R."/>
            <person name="Klein C.C."/>
            <person name="de Almeida L.G."/>
            <person name="de Lima Cunha O."/>
            <person name="Ciapina L.P."/>
            <person name="Brocchi M."/>
            <person name="Colabardini A.C."/>
            <person name="de Araujo Lima B."/>
            <person name="Machado C.R."/>
            <person name="de Almeida Soares C.M."/>
            <person name="Probst C.M."/>
            <person name="de Menezes C.B."/>
            <person name="Thompson C.E."/>
            <person name="Bartholomeu D.C."/>
            <person name="Gradia D.F."/>
            <person name="Pavoni D.P."/>
            <person name="Grisard E.C."/>
            <person name="Fantinatti-Garboggini F."/>
            <person name="Marchini F.K."/>
            <person name="Rodrigues-Luiz G.F."/>
            <person name="Wagner G."/>
            <person name="Goldman G.H."/>
            <person name="Fietto J.L."/>
            <person name="Elias M.C."/>
            <person name="Goldman M.H."/>
            <person name="Sagot M.F."/>
            <person name="Pereira M."/>
            <person name="Stoco P.H."/>
            <person name="de Mendonca-Neto R.P."/>
            <person name="Teixeira S.M."/>
            <person name="Maciel T.E."/>
            <person name="de Oliveira Mendes T.A."/>
            <person name="Urmenyi T.P."/>
            <person name="de Souza W."/>
            <person name="Schenkman S."/>
            <person name="de Vasconcelos A.T."/>
        </authorList>
    </citation>
    <scope>NUCLEOTIDE SEQUENCE [LARGE SCALE GENOMIC DNA]</scope>
</reference>
<protein>
    <recommendedName>
        <fullName evidence="7">Leucine-rich repeat protein</fullName>
    </recommendedName>
</protein>
<dbReference type="SMART" id="SM00368">
    <property type="entry name" value="LRR_RI"/>
    <property type="match status" value="3"/>
</dbReference>
<dbReference type="GO" id="GO:0031267">
    <property type="term" value="F:small GTPase binding"/>
    <property type="evidence" value="ECO:0007669"/>
    <property type="project" value="TreeGrafter"/>
</dbReference>
<dbReference type="Gene3D" id="3.80.10.10">
    <property type="entry name" value="Ribonuclease Inhibitor"/>
    <property type="match status" value="1"/>
</dbReference>
<evidence type="ECO:0000256" key="3">
    <source>
        <dbReference type="ARBA" id="ARBA00022737"/>
    </source>
</evidence>
<dbReference type="GO" id="GO:0005634">
    <property type="term" value="C:nucleus"/>
    <property type="evidence" value="ECO:0007669"/>
    <property type="project" value="TreeGrafter"/>
</dbReference>
<sequence>MMSENENVAKSSYESAIELIETKEVMPDPDAPSCERYRLRPSEEAAVLVKNLENPPPPWGLKISLAQSFIGAAKCVHIGRKLILNKTVTYLDLSMCDLRGGAASFFSHLAKNTTLRHLSVNGNYIGDEGAVAASSSLSHLESLHIASNGISDKGAKHLSDALRNSATLKILNIRNNSLTLKGLVPFLLALEPCEDTLPEGLKEAVAEAEEKKKMNTDTDVDKTGVDDEDSEDVNEKDEEDEEQSVPEVKYNTILHTLWIEGNEEVTQQLKDTLNGILTKRVPQLPKAPRKKSKKTDSKK</sequence>
<keyword evidence="1" id="KW-0343">GTPase activation</keyword>
<comment type="caution">
    <text evidence="5">The sequence shown here is derived from an EMBL/GenBank/DDBJ whole genome shotgun (WGS) entry which is preliminary data.</text>
</comment>
<dbReference type="EMBL" id="ATMH01006218">
    <property type="protein sequence ID" value="EPY26305.1"/>
    <property type="molecule type" value="Genomic_DNA"/>
</dbReference>
<dbReference type="SUPFAM" id="SSF52047">
    <property type="entry name" value="RNI-like"/>
    <property type="match status" value="1"/>
</dbReference>
<dbReference type="InterPro" id="IPR032675">
    <property type="entry name" value="LRR_dom_sf"/>
</dbReference>
<dbReference type="GO" id="GO:0048471">
    <property type="term" value="C:perinuclear region of cytoplasm"/>
    <property type="evidence" value="ECO:0007669"/>
    <property type="project" value="TreeGrafter"/>
</dbReference>
<feature type="region of interest" description="Disordered" evidence="4">
    <location>
        <begin position="208"/>
        <end position="247"/>
    </location>
</feature>
<organism evidence="5 6">
    <name type="scientific">Strigomonas culicis</name>
    <dbReference type="NCBI Taxonomy" id="28005"/>
    <lineage>
        <taxon>Eukaryota</taxon>
        <taxon>Discoba</taxon>
        <taxon>Euglenozoa</taxon>
        <taxon>Kinetoplastea</taxon>
        <taxon>Metakinetoplastina</taxon>
        <taxon>Trypanosomatida</taxon>
        <taxon>Trypanosomatidae</taxon>
        <taxon>Strigomonadinae</taxon>
        <taxon>Strigomonas</taxon>
    </lineage>
</organism>
<evidence type="ECO:0000313" key="6">
    <source>
        <dbReference type="Proteomes" id="UP000015354"/>
    </source>
</evidence>
<dbReference type="GO" id="GO:0005829">
    <property type="term" value="C:cytosol"/>
    <property type="evidence" value="ECO:0007669"/>
    <property type="project" value="TreeGrafter"/>
</dbReference>
<dbReference type="InterPro" id="IPR001611">
    <property type="entry name" value="Leu-rich_rpt"/>
</dbReference>
<proteinExistence type="predicted"/>
<dbReference type="GO" id="GO:0006913">
    <property type="term" value="P:nucleocytoplasmic transport"/>
    <property type="evidence" value="ECO:0007669"/>
    <property type="project" value="TreeGrafter"/>
</dbReference>
<dbReference type="GO" id="GO:0005096">
    <property type="term" value="F:GTPase activator activity"/>
    <property type="evidence" value="ECO:0007669"/>
    <property type="project" value="UniProtKB-KW"/>
</dbReference>
<evidence type="ECO:0000256" key="1">
    <source>
        <dbReference type="ARBA" id="ARBA00022468"/>
    </source>
</evidence>
<dbReference type="AlphaFoldDB" id="S9VSX1"/>